<sequence>MMARLRVSHTLCITSNSPKPVIRNGARAGRRGLADGREVVSASRQYPVNGELGSLAFSYDKIADENKHSSPIP</sequence>
<dbReference type="AlphaFoldDB" id="A0A7J7JD78"/>
<protein>
    <submittedName>
        <fullName evidence="1">Uncharacterized protein</fullName>
    </submittedName>
</protein>
<reference evidence="1" key="1">
    <citation type="submission" date="2020-06" db="EMBL/GenBank/DDBJ databases">
        <title>Draft genome of Bugula neritina, a colonial animal packing powerful symbionts and potential medicines.</title>
        <authorList>
            <person name="Rayko M."/>
        </authorList>
    </citation>
    <scope>NUCLEOTIDE SEQUENCE [LARGE SCALE GENOMIC DNA]</scope>
    <source>
        <strain evidence="1">Kwan_BN1</strain>
    </source>
</reference>
<name>A0A7J7JD78_BUGNE</name>
<accession>A0A7J7JD78</accession>
<evidence type="ECO:0000313" key="1">
    <source>
        <dbReference type="EMBL" id="KAF6023604.1"/>
    </source>
</evidence>
<dbReference type="Proteomes" id="UP000593567">
    <property type="component" value="Unassembled WGS sequence"/>
</dbReference>
<organism evidence="1 2">
    <name type="scientific">Bugula neritina</name>
    <name type="common">Brown bryozoan</name>
    <name type="synonym">Sertularia neritina</name>
    <dbReference type="NCBI Taxonomy" id="10212"/>
    <lineage>
        <taxon>Eukaryota</taxon>
        <taxon>Metazoa</taxon>
        <taxon>Spiralia</taxon>
        <taxon>Lophotrochozoa</taxon>
        <taxon>Bryozoa</taxon>
        <taxon>Gymnolaemata</taxon>
        <taxon>Cheilostomatida</taxon>
        <taxon>Flustrina</taxon>
        <taxon>Buguloidea</taxon>
        <taxon>Bugulidae</taxon>
        <taxon>Bugula</taxon>
    </lineage>
</organism>
<proteinExistence type="predicted"/>
<comment type="caution">
    <text evidence="1">The sequence shown here is derived from an EMBL/GenBank/DDBJ whole genome shotgun (WGS) entry which is preliminary data.</text>
</comment>
<dbReference type="EMBL" id="VXIV02002690">
    <property type="protein sequence ID" value="KAF6023604.1"/>
    <property type="molecule type" value="Genomic_DNA"/>
</dbReference>
<gene>
    <name evidence="1" type="ORF">EB796_018088</name>
</gene>
<evidence type="ECO:0000313" key="2">
    <source>
        <dbReference type="Proteomes" id="UP000593567"/>
    </source>
</evidence>
<keyword evidence="2" id="KW-1185">Reference proteome</keyword>